<evidence type="ECO:0000256" key="6">
    <source>
        <dbReference type="ARBA" id="ARBA00023143"/>
    </source>
</evidence>
<accession>A0ABT1WYG7</accession>
<dbReference type="Pfam" id="PF22638">
    <property type="entry name" value="FlgK_D1"/>
    <property type="match status" value="1"/>
</dbReference>
<dbReference type="Proteomes" id="UP001524642">
    <property type="component" value="Unassembled WGS sequence"/>
</dbReference>
<comment type="similarity">
    <text evidence="3">Belongs to the flagella basal body rod proteins family.</text>
</comment>
<evidence type="ECO:0000256" key="3">
    <source>
        <dbReference type="ARBA" id="ARBA00009677"/>
    </source>
</evidence>
<keyword evidence="6" id="KW-0975">Bacterial flagellum</keyword>
<reference evidence="9 10" key="1">
    <citation type="submission" date="2022-06" db="EMBL/GenBank/DDBJ databases">
        <title>Roseomonas CN29.</title>
        <authorList>
            <person name="Cheng Y."/>
            <person name="He X."/>
        </authorList>
    </citation>
    <scope>NUCLEOTIDE SEQUENCE [LARGE SCALE GENOMIC DNA]</scope>
    <source>
        <strain evidence="9 10">CN29</strain>
    </source>
</reference>
<dbReference type="Pfam" id="PF06429">
    <property type="entry name" value="Flg_bbr_C"/>
    <property type="match status" value="1"/>
</dbReference>
<dbReference type="SUPFAM" id="SSF64518">
    <property type="entry name" value="Phase 1 flagellin"/>
    <property type="match status" value="1"/>
</dbReference>
<proteinExistence type="inferred from homology"/>
<evidence type="ECO:0000256" key="4">
    <source>
        <dbReference type="ARBA" id="ARBA00016244"/>
    </source>
</evidence>
<gene>
    <name evidence="9" type="ORF">NRP21_02365</name>
</gene>
<evidence type="ECO:0000313" key="10">
    <source>
        <dbReference type="Proteomes" id="UP001524642"/>
    </source>
</evidence>
<organism evidence="9 10">
    <name type="scientific">Roseomonas populi</name>
    <dbReference type="NCBI Taxonomy" id="3121582"/>
    <lineage>
        <taxon>Bacteria</taxon>
        <taxon>Pseudomonadati</taxon>
        <taxon>Pseudomonadota</taxon>
        <taxon>Alphaproteobacteria</taxon>
        <taxon>Acetobacterales</taxon>
        <taxon>Roseomonadaceae</taxon>
        <taxon>Roseomonas</taxon>
    </lineage>
</organism>
<feature type="domain" description="Flagellar basal-body/hook protein C-terminal" evidence="7">
    <location>
        <begin position="468"/>
        <end position="507"/>
    </location>
</feature>
<keyword evidence="10" id="KW-1185">Reference proteome</keyword>
<dbReference type="InterPro" id="IPR010930">
    <property type="entry name" value="Flg_bb/hook_C_dom"/>
</dbReference>
<dbReference type="InterPro" id="IPR053927">
    <property type="entry name" value="FlgK_helical"/>
</dbReference>
<evidence type="ECO:0000259" key="8">
    <source>
        <dbReference type="Pfam" id="PF22638"/>
    </source>
</evidence>
<dbReference type="RefSeq" id="WP_257714551.1">
    <property type="nucleotide sequence ID" value="NZ_JANJOU010000001.1"/>
</dbReference>
<comment type="caution">
    <text evidence="9">The sequence shown here is derived from an EMBL/GenBank/DDBJ whole genome shotgun (WGS) entry which is preliminary data.</text>
</comment>
<dbReference type="PANTHER" id="PTHR30033:SF1">
    <property type="entry name" value="FLAGELLAR HOOK-ASSOCIATED PROTEIN 1"/>
    <property type="match status" value="1"/>
</dbReference>
<evidence type="ECO:0000313" key="9">
    <source>
        <dbReference type="EMBL" id="MCR0980888.1"/>
    </source>
</evidence>
<comment type="subcellular location">
    <subcellularLocation>
        <location evidence="1">Bacterial flagellum</location>
    </subcellularLocation>
    <subcellularLocation>
        <location evidence="2">Secreted</location>
    </subcellularLocation>
</comment>
<name>A0ABT1WYG7_9PROT</name>
<evidence type="ECO:0000256" key="5">
    <source>
        <dbReference type="ARBA" id="ARBA00022525"/>
    </source>
</evidence>
<keyword evidence="5" id="KW-0964">Secreted</keyword>
<sequence>MSLDLALSIARSGLSHVNRQLAQSASNVANVANAATPGYTRKEVQGEAVVSGALSSGVRSAEATRAVDAALVAQMNAARATTDAATARATLLKGVEVAHGATGESVADLTAAIGDAFTALRGDPSDTLLQSQVVSAAEDLAERYGTVSSAIQEARQGAQDAMVRDVDTLNEALRKVSDLTKQIIPLRAQGQSTAELEDQRDAAIATLSSVMQVKAVAQANGGVALITAGGLNLPLYSENGPFTVANATLGPEAYYGSGGSLPGVMLGTTDVTSRLGNGTLAAYASLRDTELPLAQAELDVSAANLAARFDAQGLTLFTGNAGSVPDPSGAYATGGWIGFAGALRVNPAVTADPGLVRDGTRAVAAGAGGATAFTPNPNSGPADFTTLIDRVLNNSLGTQVSAGIAQPAFASTGLGPGGNLTSSLRSNRSLSDHAASLVATQTSARAGAEGDAKASGDLLASLESRFSDRSGVDMDKELSAMIALQTAYSANARLISTVQTMYDTLFQAVR</sequence>
<protein>
    <recommendedName>
        <fullName evidence="4">Flagellar hook-associated protein 1</fullName>
    </recommendedName>
</protein>
<dbReference type="PANTHER" id="PTHR30033">
    <property type="entry name" value="FLAGELLAR HOOK-ASSOCIATED PROTEIN 1"/>
    <property type="match status" value="1"/>
</dbReference>
<evidence type="ECO:0000256" key="1">
    <source>
        <dbReference type="ARBA" id="ARBA00004365"/>
    </source>
</evidence>
<dbReference type="EMBL" id="JANJOU010000001">
    <property type="protein sequence ID" value="MCR0980888.1"/>
    <property type="molecule type" value="Genomic_DNA"/>
</dbReference>
<evidence type="ECO:0000259" key="7">
    <source>
        <dbReference type="Pfam" id="PF06429"/>
    </source>
</evidence>
<evidence type="ECO:0000256" key="2">
    <source>
        <dbReference type="ARBA" id="ARBA00004613"/>
    </source>
</evidence>
<feature type="domain" description="Flagellar hook-associated protein FlgK helical" evidence="8">
    <location>
        <begin position="102"/>
        <end position="322"/>
    </location>
</feature>
<dbReference type="InterPro" id="IPR002371">
    <property type="entry name" value="FlgK"/>
</dbReference>